<dbReference type="OrthoDB" id="195226at2759"/>
<dbReference type="PANTHER" id="PTHR11319">
    <property type="entry name" value="G PROTEIN-COUPLED RECEPTOR-RELATED"/>
    <property type="match status" value="1"/>
</dbReference>
<feature type="compositionally biased region" description="Acidic residues" evidence="1">
    <location>
        <begin position="791"/>
        <end position="812"/>
    </location>
</feature>
<gene>
    <name evidence="3" type="ORF">LOTGIDRAFT_234257</name>
</gene>
<dbReference type="KEGG" id="lgi:LOTGIDRAFT_234257"/>
<evidence type="ECO:0000256" key="1">
    <source>
        <dbReference type="SAM" id="MobiDB-lite"/>
    </source>
</evidence>
<dbReference type="GeneID" id="20249475"/>
<feature type="transmembrane region" description="Helical" evidence="2">
    <location>
        <begin position="201"/>
        <end position="226"/>
    </location>
</feature>
<reference evidence="3 4" key="1">
    <citation type="journal article" date="2013" name="Nature">
        <title>Insights into bilaterian evolution from three spiralian genomes.</title>
        <authorList>
            <person name="Simakov O."/>
            <person name="Marletaz F."/>
            <person name="Cho S.J."/>
            <person name="Edsinger-Gonzales E."/>
            <person name="Havlak P."/>
            <person name="Hellsten U."/>
            <person name="Kuo D.H."/>
            <person name="Larsson T."/>
            <person name="Lv J."/>
            <person name="Arendt D."/>
            <person name="Savage R."/>
            <person name="Osoegawa K."/>
            <person name="de Jong P."/>
            <person name="Grimwood J."/>
            <person name="Chapman J.A."/>
            <person name="Shapiro H."/>
            <person name="Aerts A."/>
            <person name="Otillar R.P."/>
            <person name="Terry A.Y."/>
            <person name="Boore J.L."/>
            <person name="Grigoriev I.V."/>
            <person name="Lindberg D.R."/>
            <person name="Seaver E.C."/>
            <person name="Weisblat D.A."/>
            <person name="Putnam N.H."/>
            <person name="Rokhsar D.S."/>
        </authorList>
    </citation>
    <scope>NUCLEOTIDE SEQUENCE [LARGE SCALE GENOMIC DNA]</scope>
</reference>
<dbReference type="PANTHER" id="PTHR11319:SF35">
    <property type="entry name" value="OUTER MEMBRANE PROTEIN PMPC-RELATED"/>
    <property type="match status" value="1"/>
</dbReference>
<keyword evidence="2" id="KW-1133">Transmembrane helix</keyword>
<dbReference type="Proteomes" id="UP000030746">
    <property type="component" value="Unassembled WGS sequence"/>
</dbReference>
<feature type="compositionally biased region" description="Basic residues" evidence="1">
    <location>
        <begin position="816"/>
        <end position="840"/>
    </location>
</feature>
<evidence type="ECO:0000256" key="2">
    <source>
        <dbReference type="SAM" id="Phobius"/>
    </source>
</evidence>
<feature type="region of interest" description="Disordered" evidence="1">
    <location>
        <begin position="787"/>
        <end position="840"/>
    </location>
</feature>
<feature type="transmembrane region" description="Helical" evidence="2">
    <location>
        <begin position="299"/>
        <end position="320"/>
    </location>
</feature>
<evidence type="ECO:0000313" key="4">
    <source>
        <dbReference type="Proteomes" id="UP000030746"/>
    </source>
</evidence>
<dbReference type="HOGENOM" id="CLU_338676_0_0_1"/>
<evidence type="ECO:0000313" key="3">
    <source>
        <dbReference type="EMBL" id="ESO89671.1"/>
    </source>
</evidence>
<proteinExistence type="predicted"/>
<feature type="region of interest" description="Disordered" evidence="1">
    <location>
        <begin position="703"/>
        <end position="754"/>
    </location>
</feature>
<dbReference type="AlphaFoldDB" id="V4A8P3"/>
<keyword evidence="2" id="KW-0812">Transmembrane</keyword>
<organism evidence="3 4">
    <name type="scientific">Lottia gigantea</name>
    <name type="common">Giant owl limpet</name>
    <dbReference type="NCBI Taxonomy" id="225164"/>
    <lineage>
        <taxon>Eukaryota</taxon>
        <taxon>Metazoa</taxon>
        <taxon>Spiralia</taxon>
        <taxon>Lophotrochozoa</taxon>
        <taxon>Mollusca</taxon>
        <taxon>Gastropoda</taxon>
        <taxon>Patellogastropoda</taxon>
        <taxon>Lottioidea</taxon>
        <taxon>Lottiidae</taxon>
        <taxon>Lottia</taxon>
    </lineage>
</organism>
<dbReference type="OMA" id="SPFHRIG"/>
<feature type="transmembrane region" description="Helical" evidence="2">
    <location>
        <begin position="120"/>
        <end position="143"/>
    </location>
</feature>
<dbReference type="CTD" id="20249475"/>
<keyword evidence="4" id="KW-1185">Reference proteome</keyword>
<dbReference type="STRING" id="225164.V4A8P3"/>
<dbReference type="EMBL" id="KB202567">
    <property type="protein sequence ID" value="ESO89671.1"/>
    <property type="molecule type" value="Genomic_DNA"/>
</dbReference>
<feature type="compositionally biased region" description="Polar residues" evidence="1">
    <location>
        <begin position="703"/>
        <end position="732"/>
    </location>
</feature>
<protein>
    <submittedName>
        <fullName evidence="3">Uncharacterized protein</fullName>
    </submittedName>
</protein>
<feature type="transmembrane region" description="Helical" evidence="2">
    <location>
        <begin position="275"/>
        <end position="293"/>
    </location>
</feature>
<dbReference type="RefSeq" id="XP_009059723.1">
    <property type="nucleotide sequence ID" value="XM_009061475.1"/>
</dbReference>
<feature type="transmembrane region" description="Helical" evidence="2">
    <location>
        <begin position="327"/>
        <end position="346"/>
    </location>
</feature>
<accession>V4A8P3</accession>
<name>V4A8P3_LOTGI</name>
<feature type="transmembrane region" description="Helical" evidence="2">
    <location>
        <begin position="164"/>
        <end position="181"/>
    </location>
</feature>
<sequence>MMKYKNTAESSPLMIESEPEYIPQEENPLATTVSKKKRTRKTSLVINDSIILLVEFCQIFALIQSMSLRWAFPYSWINATYYTFWINLDFWEFFKVNSETYKGIQNYDNPSVEMPFSYDYYLLVIGLLVLLTLFIFLVTYLILRFRRRPYLFVHVSRMQRAVTILCQIFTIPVGVALFRLFQCNSVNQVDVMNDVQCFADIHWAYIAPSVLVFVGLFLAFPVWMIYRIRREVLAATTDHHESYLQLKEMEYMSGLDVIWVVKGFHLFSSFNLRAVFYRPIIQFFKLVLLIVYAAAFSNIFAQALSTAVVLSAFWLLMLYLRPFRITSFNVMVIFGYLCLLGDVIFGSCISYSKPSLVESPWLVQPYAVWVLASINLILVLACILFLLHLMIYTLCCYRKMGKDPIWPSMVARNNSQVSKETKKYIYAVLKGRTVLEKCRTMPPLFSPVHELTQQIQVINAFLRESEKLEDGLHDTLWDLLDEMIDTHRQIEPQSLFSDDVKESIKQNAEEFLTYMPSFSRRLAQRDYDFILVSPLKKRLLLKMNILGMFLHGRKYQKQKQHMMYPEIKKMWPHSPKKTTTLLDGEYCDDLYPERLLGPDTEEMFESSTLHFPLELTDIDESDETESTAMLIRPNSISDFKSQSGSLISLRSGKDNPGFITDQPTIKDDKLILMDQEIGESSVDETQQNMSKHAENLISLLDETNQSDSETNLDKFSTNLKSSGLPETQSDSSKQNEDLITTHDETGSPNNDVDLEQKRKEYLINTVDETGAPQSDVNLDKFPATLKISGVEEGETTTDLIEIESEEEEEEEEKELKSKKGGKGRKGKGKSSTGKKGKKKK</sequence>
<feature type="compositionally biased region" description="Basic and acidic residues" evidence="1">
    <location>
        <begin position="733"/>
        <end position="745"/>
    </location>
</feature>
<feature type="transmembrane region" description="Helical" evidence="2">
    <location>
        <begin position="44"/>
        <end position="63"/>
    </location>
</feature>
<keyword evidence="2" id="KW-0472">Membrane</keyword>
<feature type="transmembrane region" description="Helical" evidence="2">
    <location>
        <begin position="366"/>
        <end position="392"/>
    </location>
</feature>